<sequence length="94" mass="10404">MTPPPSHLDVGSCSLVASESLVPTLVANGLTADLEKVLHLVFQFSWGNTVIVTDTRTCNWNHNTNGCHAIWHQPLMMYHNGYANYQTHTHCEAG</sequence>
<accession>A0ACC1NUW4</accession>
<protein>
    <submittedName>
        <fullName evidence="1">Uncharacterized protein</fullName>
    </submittedName>
</protein>
<dbReference type="Proteomes" id="UP001143910">
    <property type="component" value="Unassembled WGS sequence"/>
</dbReference>
<comment type="caution">
    <text evidence="1">The sequence shown here is derived from an EMBL/GenBank/DDBJ whole genome shotgun (WGS) entry which is preliminary data.</text>
</comment>
<organism evidence="1 2">
    <name type="scientific">Zarea fungicola</name>
    <dbReference type="NCBI Taxonomy" id="93591"/>
    <lineage>
        <taxon>Eukaryota</taxon>
        <taxon>Fungi</taxon>
        <taxon>Dikarya</taxon>
        <taxon>Ascomycota</taxon>
        <taxon>Pezizomycotina</taxon>
        <taxon>Sordariomycetes</taxon>
        <taxon>Hypocreomycetidae</taxon>
        <taxon>Hypocreales</taxon>
        <taxon>Cordycipitaceae</taxon>
        <taxon>Zarea</taxon>
    </lineage>
</organism>
<proteinExistence type="predicted"/>
<dbReference type="EMBL" id="JANJQO010000043">
    <property type="protein sequence ID" value="KAJ2983120.1"/>
    <property type="molecule type" value="Genomic_DNA"/>
</dbReference>
<gene>
    <name evidence="1" type="ORF">NQ176_g937</name>
</gene>
<keyword evidence="2" id="KW-1185">Reference proteome</keyword>
<evidence type="ECO:0000313" key="2">
    <source>
        <dbReference type="Proteomes" id="UP001143910"/>
    </source>
</evidence>
<reference evidence="1" key="1">
    <citation type="submission" date="2022-08" db="EMBL/GenBank/DDBJ databases">
        <title>Genome Sequence of Lecanicillium fungicola.</title>
        <authorList>
            <person name="Buettner E."/>
        </authorList>
    </citation>
    <scope>NUCLEOTIDE SEQUENCE</scope>
    <source>
        <strain evidence="1">Babe33</strain>
    </source>
</reference>
<evidence type="ECO:0000313" key="1">
    <source>
        <dbReference type="EMBL" id="KAJ2983120.1"/>
    </source>
</evidence>
<name>A0ACC1NUW4_9HYPO</name>